<dbReference type="EMBL" id="LXTC01000003">
    <property type="protein sequence ID" value="OBA21315.1"/>
    <property type="molecule type" value="Genomic_DNA"/>
</dbReference>
<organism evidence="2 3">
    <name type="scientific">Metschnikowia bicuspidata var. bicuspidata NRRL YB-4993</name>
    <dbReference type="NCBI Taxonomy" id="869754"/>
    <lineage>
        <taxon>Eukaryota</taxon>
        <taxon>Fungi</taxon>
        <taxon>Dikarya</taxon>
        <taxon>Ascomycota</taxon>
        <taxon>Saccharomycotina</taxon>
        <taxon>Pichiomycetes</taxon>
        <taxon>Metschnikowiaceae</taxon>
        <taxon>Metschnikowia</taxon>
    </lineage>
</organism>
<dbReference type="InterPro" id="IPR025694">
    <property type="entry name" value="MNE1"/>
</dbReference>
<dbReference type="GO" id="GO:1990904">
    <property type="term" value="C:ribonucleoprotein complex"/>
    <property type="evidence" value="ECO:0007669"/>
    <property type="project" value="InterPro"/>
</dbReference>
<dbReference type="RefSeq" id="XP_018711825.1">
    <property type="nucleotide sequence ID" value="XM_018857495.1"/>
</dbReference>
<dbReference type="Pfam" id="PF13762">
    <property type="entry name" value="MNE1"/>
    <property type="match status" value="1"/>
</dbReference>
<evidence type="ECO:0000256" key="1">
    <source>
        <dbReference type="SAM" id="MobiDB-lite"/>
    </source>
</evidence>
<keyword evidence="3" id="KW-1185">Reference proteome</keyword>
<sequence length="656" mass="72252">MDSANAQFFSLVRSAVIGMAPRQVEALVAANTAAGRFRRNLDIAARIRQDPLKRRFLKRSLYLALLALLAAEADRSTVGLALQLFREMAAAGGDPHELAAAVPLLYASFHNCGDFTQLLGLKAVFQAAICRADPGPAAAAGYYACHMHVLLNTGQTALATAHFHRCLGHMAAPAGRAALFRQWPLDKHIRALVASQDCGALAHVLDEVLAAAAVRLVRPAVWAEILGLALWKNSLAVVRFVYTHVVMHGVAPRLPGDAALDAQAPPDNAVLGSLSGATLAQMLHTFALHGDVALCLHLVEWHFVHKPMRGERALTKDLCLLVIRAYCFHRPDAGAAAQPHEEDASVKTVLEVVDAFVARRRHRFDYADLAEAFLYTLSTYHVFDANVAAARSIETSARPLPPSAGRPDDPLDPPDAPPLLEKKSNRNVHESAQGSVLKNTAILQDFVAEHWRHLARRLCSPATVQIFVNCLLWHLATHQNTSGVVLALQLMKAEDSLFAQKWLDASLYDIIARSVSGSPAAMATGLVLYEHMKQAQAPVSEQNFRHLVHSSLRGDAYNPLLEYYMYEYLRRGAGHVCPRLVSRIRAFKKLNDDGRVLLRCLDNFRPLDLPGLDALWDAHLFTRRCPELLLAADDDDYARFFHIDQRDKDILMLVLA</sequence>
<gene>
    <name evidence="2" type="ORF">METBIDRAFT_42097</name>
</gene>
<dbReference type="GO" id="GO:0000372">
    <property type="term" value="P:Group I intron splicing"/>
    <property type="evidence" value="ECO:0007669"/>
    <property type="project" value="InterPro"/>
</dbReference>
<dbReference type="AlphaFoldDB" id="A0A1A0HBF1"/>
<protein>
    <submittedName>
        <fullName evidence="2">Uncharacterized protein</fullName>
    </submittedName>
</protein>
<dbReference type="GeneID" id="30030471"/>
<dbReference type="Proteomes" id="UP000092555">
    <property type="component" value="Unassembled WGS sequence"/>
</dbReference>
<dbReference type="OrthoDB" id="4083723at2759"/>
<comment type="caution">
    <text evidence="2">The sequence shown here is derived from an EMBL/GenBank/DDBJ whole genome shotgun (WGS) entry which is preliminary data.</text>
</comment>
<evidence type="ECO:0000313" key="3">
    <source>
        <dbReference type="Proteomes" id="UP000092555"/>
    </source>
</evidence>
<reference evidence="2 3" key="1">
    <citation type="submission" date="2016-05" db="EMBL/GenBank/DDBJ databases">
        <title>Comparative genomics of biotechnologically important yeasts.</title>
        <authorList>
            <consortium name="DOE Joint Genome Institute"/>
            <person name="Riley R."/>
            <person name="Haridas S."/>
            <person name="Wolfe K.H."/>
            <person name="Lopes M.R."/>
            <person name="Hittinger C.T."/>
            <person name="Goker M."/>
            <person name="Salamov A."/>
            <person name="Wisecaver J."/>
            <person name="Long T.M."/>
            <person name="Aerts A.L."/>
            <person name="Barry K."/>
            <person name="Choi C."/>
            <person name="Clum A."/>
            <person name="Coughlan A.Y."/>
            <person name="Deshpande S."/>
            <person name="Douglass A.P."/>
            <person name="Hanson S.J."/>
            <person name="Klenk H.-P."/>
            <person name="LaButti K."/>
            <person name="Lapidus A."/>
            <person name="Lindquist E."/>
            <person name="Lipzen A."/>
            <person name="Meier-kolthoff J.P."/>
            <person name="Ohm R.A."/>
            <person name="Otillar R.P."/>
            <person name="Pangilinan J."/>
            <person name="Peng Y."/>
            <person name="Rokas A."/>
            <person name="Rosa C.A."/>
            <person name="Scheuner C."/>
            <person name="Sibirny A.A."/>
            <person name="Slot J.C."/>
            <person name="Stielow J.B."/>
            <person name="Sun H."/>
            <person name="Kurtzman C.P."/>
            <person name="Blackwell M."/>
            <person name="Grigoriev I.V."/>
            <person name="Jeffries T.W."/>
        </authorList>
    </citation>
    <scope>NUCLEOTIDE SEQUENCE [LARGE SCALE GENOMIC DNA]</scope>
    <source>
        <strain evidence="2 3">NRRL YB-4993</strain>
    </source>
</reference>
<proteinExistence type="predicted"/>
<feature type="region of interest" description="Disordered" evidence="1">
    <location>
        <begin position="397"/>
        <end position="425"/>
    </location>
</feature>
<name>A0A1A0HBF1_9ASCO</name>
<evidence type="ECO:0000313" key="2">
    <source>
        <dbReference type="EMBL" id="OBA21315.1"/>
    </source>
</evidence>
<accession>A0A1A0HBF1</accession>